<dbReference type="EMBL" id="JALBUF010000004">
    <property type="protein sequence ID" value="MCI0183473.1"/>
    <property type="molecule type" value="Genomic_DNA"/>
</dbReference>
<dbReference type="EC" id="2.7.13.3" evidence="4"/>
<dbReference type="Gene3D" id="3.30.565.10">
    <property type="entry name" value="Histidine kinase-like ATPase, C-terminal domain"/>
    <property type="match status" value="1"/>
</dbReference>
<dbReference type="Gene3D" id="3.30.450.20">
    <property type="entry name" value="PAS domain"/>
    <property type="match status" value="1"/>
</dbReference>
<evidence type="ECO:0000256" key="1">
    <source>
        <dbReference type="ARBA" id="ARBA00000085"/>
    </source>
</evidence>
<evidence type="ECO:0000256" key="9">
    <source>
        <dbReference type="ARBA" id="ARBA00022777"/>
    </source>
</evidence>
<dbReference type="FunFam" id="3.30.565.10:FF:000023">
    <property type="entry name" value="PAS domain-containing sensor histidine kinase"/>
    <property type="match status" value="1"/>
</dbReference>
<dbReference type="SMART" id="SM00387">
    <property type="entry name" value="HATPase_c"/>
    <property type="match status" value="1"/>
</dbReference>
<keyword evidence="8" id="KW-0547">Nucleotide-binding</keyword>
<dbReference type="Pfam" id="PF02518">
    <property type="entry name" value="HATPase_c"/>
    <property type="match status" value="1"/>
</dbReference>
<dbReference type="InterPro" id="IPR036097">
    <property type="entry name" value="HisK_dim/P_sf"/>
</dbReference>
<dbReference type="FunFam" id="1.10.287.130:FF:000001">
    <property type="entry name" value="Two-component sensor histidine kinase"/>
    <property type="match status" value="1"/>
</dbReference>
<feature type="transmembrane region" description="Helical" evidence="13">
    <location>
        <begin position="6"/>
        <end position="25"/>
    </location>
</feature>
<evidence type="ECO:0000259" key="14">
    <source>
        <dbReference type="PROSITE" id="PS50109"/>
    </source>
</evidence>
<feature type="domain" description="PAS" evidence="15">
    <location>
        <begin position="84"/>
        <end position="129"/>
    </location>
</feature>
<dbReference type="InterPro" id="IPR013656">
    <property type="entry name" value="PAS_4"/>
</dbReference>
<dbReference type="PROSITE" id="PS50109">
    <property type="entry name" value="HIS_KIN"/>
    <property type="match status" value="1"/>
</dbReference>
<keyword evidence="10" id="KW-0067">ATP-binding</keyword>
<keyword evidence="6" id="KW-0597">Phosphoprotein</keyword>
<dbReference type="SMART" id="SM00091">
    <property type="entry name" value="PAS"/>
    <property type="match status" value="1"/>
</dbReference>
<comment type="subcellular location">
    <subcellularLocation>
        <location evidence="2">Cell membrane</location>
    </subcellularLocation>
    <subcellularLocation>
        <location evidence="3">Membrane raft</location>
        <topology evidence="3">Multi-pass membrane protein</topology>
    </subcellularLocation>
</comment>
<dbReference type="InterPro" id="IPR000014">
    <property type="entry name" value="PAS"/>
</dbReference>
<dbReference type="SUPFAM" id="SSF55785">
    <property type="entry name" value="PYP-like sensor domain (PAS domain)"/>
    <property type="match status" value="1"/>
</dbReference>
<evidence type="ECO:0000256" key="13">
    <source>
        <dbReference type="SAM" id="Phobius"/>
    </source>
</evidence>
<dbReference type="InterPro" id="IPR004358">
    <property type="entry name" value="Sig_transdc_His_kin-like_C"/>
</dbReference>
<dbReference type="SUPFAM" id="SSF47384">
    <property type="entry name" value="Homodimeric domain of signal transducing histidine kinase"/>
    <property type="match status" value="1"/>
</dbReference>
<dbReference type="GO" id="GO:0005524">
    <property type="term" value="F:ATP binding"/>
    <property type="evidence" value="ECO:0007669"/>
    <property type="project" value="UniProtKB-KW"/>
</dbReference>
<dbReference type="SMART" id="SM00388">
    <property type="entry name" value="HisKA"/>
    <property type="match status" value="1"/>
</dbReference>
<evidence type="ECO:0000256" key="2">
    <source>
        <dbReference type="ARBA" id="ARBA00004236"/>
    </source>
</evidence>
<accession>A0A9X2ABU7</accession>
<evidence type="ECO:0000256" key="11">
    <source>
        <dbReference type="ARBA" id="ARBA00023012"/>
    </source>
</evidence>
<keyword evidence="9" id="KW-0418">Kinase</keyword>
<dbReference type="InterPro" id="IPR005467">
    <property type="entry name" value="His_kinase_dom"/>
</dbReference>
<dbReference type="PROSITE" id="PS50112">
    <property type="entry name" value="PAS"/>
    <property type="match status" value="1"/>
</dbReference>
<evidence type="ECO:0000256" key="7">
    <source>
        <dbReference type="ARBA" id="ARBA00022679"/>
    </source>
</evidence>
<dbReference type="Gene3D" id="1.10.287.130">
    <property type="match status" value="1"/>
</dbReference>
<dbReference type="RefSeq" id="WP_241713816.1">
    <property type="nucleotide sequence ID" value="NZ_JALBUF010000004.1"/>
</dbReference>
<gene>
    <name evidence="16" type="primary">phoR</name>
    <name evidence="16" type="ORF">MM817_01750</name>
</gene>
<comment type="catalytic activity">
    <reaction evidence="1">
        <text>ATP + protein L-histidine = ADP + protein N-phospho-L-histidine.</text>
        <dbReference type="EC" id="2.7.13.3"/>
    </reaction>
</comment>
<keyword evidence="17" id="KW-1185">Reference proteome</keyword>
<dbReference type="Pfam" id="PF00512">
    <property type="entry name" value="HisKA"/>
    <property type="match status" value="1"/>
</dbReference>
<dbReference type="GO" id="GO:0005886">
    <property type="term" value="C:plasma membrane"/>
    <property type="evidence" value="ECO:0007669"/>
    <property type="project" value="UniProtKB-SubCell"/>
</dbReference>
<organism evidence="16 17">
    <name type="scientific">Sulfoacidibacillus ferrooxidans</name>
    <dbReference type="NCBI Taxonomy" id="2005001"/>
    <lineage>
        <taxon>Bacteria</taxon>
        <taxon>Bacillati</taxon>
        <taxon>Bacillota</taxon>
        <taxon>Bacilli</taxon>
        <taxon>Bacillales</taxon>
        <taxon>Alicyclobacillaceae</taxon>
        <taxon>Sulfoacidibacillus</taxon>
    </lineage>
</organism>
<dbReference type="CDD" id="cd00082">
    <property type="entry name" value="HisKA"/>
    <property type="match status" value="1"/>
</dbReference>
<evidence type="ECO:0000313" key="16">
    <source>
        <dbReference type="EMBL" id="MCI0183473.1"/>
    </source>
</evidence>
<dbReference type="GO" id="GO:0000155">
    <property type="term" value="F:phosphorelay sensor kinase activity"/>
    <property type="evidence" value="ECO:0007669"/>
    <property type="project" value="InterPro"/>
</dbReference>
<dbReference type="InterPro" id="IPR003661">
    <property type="entry name" value="HisK_dim/P_dom"/>
</dbReference>
<evidence type="ECO:0000256" key="6">
    <source>
        <dbReference type="ARBA" id="ARBA00022553"/>
    </source>
</evidence>
<dbReference type="PANTHER" id="PTHR43711:SF1">
    <property type="entry name" value="HISTIDINE KINASE 1"/>
    <property type="match status" value="1"/>
</dbReference>
<evidence type="ECO:0000256" key="10">
    <source>
        <dbReference type="ARBA" id="ARBA00022840"/>
    </source>
</evidence>
<evidence type="ECO:0000256" key="4">
    <source>
        <dbReference type="ARBA" id="ARBA00012438"/>
    </source>
</evidence>
<dbReference type="CDD" id="cd00130">
    <property type="entry name" value="PAS"/>
    <property type="match status" value="1"/>
</dbReference>
<dbReference type="Proteomes" id="UP001139263">
    <property type="component" value="Unassembled WGS sequence"/>
</dbReference>
<dbReference type="InterPro" id="IPR003594">
    <property type="entry name" value="HATPase_dom"/>
</dbReference>
<keyword evidence="5" id="KW-1003">Cell membrane</keyword>
<dbReference type="CDD" id="cd16922">
    <property type="entry name" value="HATPase_EvgS-ArcB-TorS-like"/>
    <property type="match status" value="1"/>
</dbReference>
<dbReference type="PANTHER" id="PTHR43711">
    <property type="entry name" value="TWO-COMPONENT HISTIDINE KINASE"/>
    <property type="match status" value="1"/>
</dbReference>
<name>A0A9X2ABU7_9BACL</name>
<evidence type="ECO:0000313" key="17">
    <source>
        <dbReference type="Proteomes" id="UP001139263"/>
    </source>
</evidence>
<dbReference type="GO" id="GO:0045121">
    <property type="term" value="C:membrane raft"/>
    <property type="evidence" value="ECO:0007669"/>
    <property type="project" value="UniProtKB-SubCell"/>
</dbReference>
<dbReference type="NCBIfam" id="NF046044">
    <property type="entry name" value="PnpS"/>
    <property type="match status" value="1"/>
</dbReference>
<evidence type="ECO:0000256" key="5">
    <source>
        <dbReference type="ARBA" id="ARBA00022475"/>
    </source>
</evidence>
<proteinExistence type="predicted"/>
<comment type="caution">
    <text evidence="16">The sequence shown here is derived from an EMBL/GenBank/DDBJ whole genome shotgun (WGS) entry which is preliminary data.</text>
</comment>
<dbReference type="InterPro" id="IPR050736">
    <property type="entry name" value="Sensor_HK_Regulatory"/>
</dbReference>
<keyword evidence="12 13" id="KW-0472">Membrane</keyword>
<dbReference type="AlphaFoldDB" id="A0A9X2ABU7"/>
<feature type="domain" description="Histidine kinase" evidence="14">
    <location>
        <begin position="208"/>
        <end position="427"/>
    </location>
</feature>
<evidence type="ECO:0000256" key="8">
    <source>
        <dbReference type="ARBA" id="ARBA00022741"/>
    </source>
</evidence>
<dbReference type="NCBIfam" id="TIGR00229">
    <property type="entry name" value="sensory_box"/>
    <property type="match status" value="1"/>
</dbReference>
<evidence type="ECO:0000259" key="15">
    <source>
        <dbReference type="PROSITE" id="PS50112"/>
    </source>
</evidence>
<keyword evidence="7 16" id="KW-0808">Transferase</keyword>
<dbReference type="InterPro" id="IPR035965">
    <property type="entry name" value="PAS-like_dom_sf"/>
</dbReference>
<evidence type="ECO:0000256" key="3">
    <source>
        <dbReference type="ARBA" id="ARBA00004314"/>
    </source>
</evidence>
<evidence type="ECO:0000256" key="12">
    <source>
        <dbReference type="ARBA" id="ARBA00023136"/>
    </source>
</evidence>
<dbReference type="SUPFAM" id="SSF55874">
    <property type="entry name" value="ATPase domain of HSP90 chaperone/DNA topoisomerase II/histidine kinase"/>
    <property type="match status" value="1"/>
</dbReference>
<keyword evidence="13" id="KW-0812">Transmembrane</keyword>
<sequence length="433" mass="47957">MNFLSIEPWIVIGAICVVPIFYTLYREYHVRKWQHALAQVLDAGISQRELPARIAVGGRELHILSRVYELAELMREAREETMQERSKLEGIMEPLVSGVIVIDRAGKIVLVNAAVQRLLSLNEDDMVGRWHWEAGHHYGLASLVDEAIAYGVVQKREVQLHKPQELTLEAHVTPIKQSNGSIAGAVVLLHDVSEWRRLERMRSDFVANVSHELRTPITALKGFAETLLDGALLDQTTARQFVQIMQDEADRIGRLVEDLLDLSRIEAKQIDLHLAPVEAEWIMQRVVDTFSGHASDAGVALAQEVIGRGPIVALADSDRLRQVLINLVNNALQFTPAGGSITLTAERKGDRIVFAVQDSGVGIPPADAQRVFERFYRVDKTRSRQSGGTGLGLAIVKHLVESHGGHVGVYSEVGQGSRFFFDVASVDADGDEL</sequence>
<keyword evidence="13" id="KW-1133">Transmembrane helix</keyword>
<dbReference type="PRINTS" id="PR00344">
    <property type="entry name" value="BCTRLSENSOR"/>
</dbReference>
<protein>
    <recommendedName>
        <fullName evidence="4">histidine kinase</fullName>
        <ecNumber evidence="4">2.7.13.3</ecNumber>
    </recommendedName>
</protein>
<dbReference type="Pfam" id="PF08448">
    <property type="entry name" value="PAS_4"/>
    <property type="match status" value="1"/>
</dbReference>
<reference evidence="16" key="1">
    <citation type="submission" date="2022-03" db="EMBL/GenBank/DDBJ databases">
        <title>Draft Genome Sequence of Firmicute Strain S0AB, a Heterotrophic Iron/Sulfur-Oxidizing Extreme Acidophile.</title>
        <authorList>
            <person name="Vergara E."/>
            <person name="Pakostova E."/>
            <person name="Johnson D.B."/>
            <person name="Holmes D.S."/>
        </authorList>
    </citation>
    <scope>NUCLEOTIDE SEQUENCE</scope>
    <source>
        <strain evidence="16">S0AB</strain>
    </source>
</reference>
<dbReference type="InterPro" id="IPR036890">
    <property type="entry name" value="HATPase_C_sf"/>
</dbReference>
<keyword evidence="11" id="KW-0902">Two-component regulatory system</keyword>